<keyword evidence="3" id="KW-0808">Transferase</keyword>
<proteinExistence type="predicted"/>
<dbReference type="InterPro" id="IPR001584">
    <property type="entry name" value="Integrase_cat-core"/>
</dbReference>
<dbReference type="GO" id="GO:0003676">
    <property type="term" value="F:nucleic acid binding"/>
    <property type="evidence" value="ECO:0007669"/>
    <property type="project" value="InterPro"/>
</dbReference>
<dbReference type="PROSITE" id="PS50994">
    <property type="entry name" value="INTEGRASE"/>
    <property type="match status" value="1"/>
</dbReference>
<dbReference type="PANTHER" id="PTHR33067">
    <property type="entry name" value="RNA-DIRECTED DNA POLYMERASE-RELATED"/>
    <property type="match status" value="1"/>
</dbReference>
<dbReference type="Pfam" id="PF22936">
    <property type="entry name" value="Pol_BBD"/>
    <property type="match status" value="1"/>
</dbReference>
<dbReference type="InterPro" id="IPR001878">
    <property type="entry name" value="Znf_CCHC"/>
</dbReference>
<organism evidence="3">
    <name type="scientific">Tanacetum cinerariifolium</name>
    <name type="common">Dalmatian daisy</name>
    <name type="synonym">Chrysanthemum cinerariifolium</name>
    <dbReference type="NCBI Taxonomy" id="118510"/>
    <lineage>
        <taxon>Eukaryota</taxon>
        <taxon>Viridiplantae</taxon>
        <taxon>Streptophyta</taxon>
        <taxon>Embryophyta</taxon>
        <taxon>Tracheophyta</taxon>
        <taxon>Spermatophyta</taxon>
        <taxon>Magnoliopsida</taxon>
        <taxon>eudicotyledons</taxon>
        <taxon>Gunneridae</taxon>
        <taxon>Pentapetalae</taxon>
        <taxon>asterids</taxon>
        <taxon>campanulids</taxon>
        <taxon>Asterales</taxon>
        <taxon>Asteraceae</taxon>
        <taxon>Asteroideae</taxon>
        <taxon>Anthemideae</taxon>
        <taxon>Anthemidinae</taxon>
        <taxon>Tanacetum</taxon>
    </lineage>
</organism>
<dbReference type="GO" id="GO:0008270">
    <property type="term" value="F:zinc ion binding"/>
    <property type="evidence" value="ECO:0007669"/>
    <property type="project" value="InterPro"/>
</dbReference>
<dbReference type="GO" id="GO:0015074">
    <property type="term" value="P:DNA integration"/>
    <property type="evidence" value="ECO:0007669"/>
    <property type="project" value="InterPro"/>
</dbReference>
<keyword evidence="3" id="KW-0695">RNA-directed DNA polymerase</keyword>
<dbReference type="SMART" id="SM00343">
    <property type="entry name" value="ZnF_C2HC"/>
    <property type="match status" value="1"/>
</dbReference>
<keyword evidence="3" id="KW-0548">Nucleotidyltransferase</keyword>
<dbReference type="Gene3D" id="3.30.420.10">
    <property type="entry name" value="Ribonuclease H-like superfamily/Ribonuclease H"/>
    <property type="match status" value="1"/>
</dbReference>
<dbReference type="InterPro" id="IPR043128">
    <property type="entry name" value="Rev_trsase/Diguanyl_cyclase"/>
</dbReference>
<dbReference type="InterPro" id="IPR012337">
    <property type="entry name" value="RNaseH-like_sf"/>
</dbReference>
<feature type="domain" description="Integrase catalytic" evidence="2">
    <location>
        <begin position="1086"/>
        <end position="1273"/>
    </location>
</feature>
<evidence type="ECO:0000256" key="1">
    <source>
        <dbReference type="SAM" id="MobiDB-lite"/>
    </source>
</evidence>
<feature type="compositionally biased region" description="Polar residues" evidence="1">
    <location>
        <begin position="77"/>
        <end position="95"/>
    </location>
</feature>
<dbReference type="EMBL" id="BKCJ010001848">
    <property type="protein sequence ID" value="GEU44451.1"/>
    <property type="molecule type" value="Genomic_DNA"/>
</dbReference>
<protein>
    <submittedName>
        <fullName evidence="3">Reverse transcriptase domain-containing protein</fullName>
    </submittedName>
</protein>
<feature type="non-terminal residue" evidence="3">
    <location>
        <position position="1412"/>
    </location>
</feature>
<dbReference type="InterPro" id="IPR057670">
    <property type="entry name" value="SH3_retrovirus"/>
</dbReference>
<dbReference type="InterPro" id="IPR054722">
    <property type="entry name" value="PolX-like_BBD"/>
</dbReference>
<name>A0A6L2K4Z0_TANCI</name>
<dbReference type="GO" id="GO:0003964">
    <property type="term" value="F:RNA-directed DNA polymerase activity"/>
    <property type="evidence" value="ECO:0007669"/>
    <property type="project" value="UniProtKB-KW"/>
</dbReference>
<evidence type="ECO:0000259" key="2">
    <source>
        <dbReference type="PROSITE" id="PS50994"/>
    </source>
</evidence>
<dbReference type="Gene3D" id="3.30.70.270">
    <property type="match status" value="1"/>
</dbReference>
<feature type="region of interest" description="Disordered" evidence="1">
    <location>
        <begin position="658"/>
        <end position="698"/>
    </location>
</feature>
<evidence type="ECO:0000313" key="3">
    <source>
        <dbReference type="EMBL" id="GEU44451.1"/>
    </source>
</evidence>
<dbReference type="Pfam" id="PF25597">
    <property type="entry name" value="SH3_retrovirus"/>
    <property type="match status" value="1"/>
</dbReference>
<gene>
    <name evidence="3" type="ORF">Tci_016429</name>
</gene>
<comment type="caution">
    <text evidence="3">The sequence shown here is derived from an EMBL/GenBank/DDBJ whole genome shotgun (WGS) entry which is preliminary data.</text>
</comment>
<dbReference type="PANTHER" id="PTHR33067:SF35">
    <property type="entry name" value="ASPARTIC PEPTIDASE DDI1-TYPE DOMAIN-CONTAINING PROTEIN"/>
    <property type="match status" value="1"/>
</dbReference>
<feature type="compositionally biased region" description="Polar residues" evidence="1">
    <location>
        <begin position="672"/>
        <end position="689"/>
    </location>
</feature>
<feature type="region of interest" description="Disordered" evidence="1">
    <location>
        <begin position="74"/>
        <end position="95"/>
    </location>
</feature>
<accession>A0A6L2K4Z0</accession>
<dbReference type="InterPro" id="IPR036397">
    <property type="entry name" value="RNaseH_sf"/>
</dbReference>
<reference evidence="3" key="1">
    <citation type="journal article" date="2019" name="Sci. Rep.">
        <title>Draft genome of Tanacetum cinerariifolium, the natural source of mosquito coil.</title>
        <authorList>
            <person name="Yamashiro T."/>
            <person name="Shiraishi A."/>
            <person name="Satake H."/>
            <person name="Nakayama K."/>
        </authorList>
    </citation>
    <scope>NUCLEOTIDE SEQUENCE</scope>
</reference>
<dbReference type="SUPFAM" id="SSF53098">
    <property type="entry name" value="Ribonuclease H-like"/>
    <property type="match status" value="1"/>
</dbReference>
<feature type="compositionally biased region" description="Low complexity" evidence="1">
    <location>
        <begin position="658"/>
        <end position="668"/>
    </location>
</feature>
<sequence>MWPVTQIDTFYNGLTLRHRDTINTATCGTFMKRHPKECYDLIENMTTHHNDWDTSAKQRESSRTYMPREPIKEDLKGTTTRSGNAYQGPTIPTTYSSLPTVVERETEVTKDTMPPTNNGSTKDVQPLVVQVKTSIPNSEPVVAPIIEPVVAPVIAPKPNQKPLIPYPSRFYDQKLRDKANDQKEKFFQIFQDLNFNISFSDALILMSKFGPTIKNLLTNKDKLSELARTSLNEHCSAILLKTLPEKLGDTGKFLIPCDFSRMDECLDLVDLDASINLMSLSVWNKLSLSELSPTCLTLDLADLVDFDADHRVPLILRRSFLKTERALIDVFKGELTLRVGKEAITFYIDQTSRYSANYNDMTTNRIGVIDMACEEYSQEVLGFSNVIASGNPTPYYDLIVSTSSSTLTPFGDSDFLLEEVDAFLALEDDPTSPEVDQSYFDPEGDILLLESFLNDDPSLPPPNQGNYLPQVRTKLKICEAKSDKSSIDEPPEVELKNLSPHLKYAFLEGEDKLPVIIAKDLSDEEKTALIMVLKSHKRAIAWKLSDIKATRKDHFPLPFMDQMLERLAGNEYYCILDGFSVYHPQTHPTHYNQNSSPDYNKLLPGIEEKQLLTLLIQIYDQEPSMVDDDNETSKAKEVDKLMALISLSFKKIYKPTNNNLRTSSNTSRAKQDNSLRINSNAGYESQKSGNVAGAKDTVGSSMVQKSRIQCYNCKEFRHVSRECQKPKREKDAAYHKEKMLLCKQEEVEIQLNAEQADWKDDTDDESDDQELEAHYMYMAKIQQDTYGNKSKKENVLDTMTSRRSIVSNTPLSSNSFAAHRDFPIHRRLWATSSEAWLWHRRLSQLNFDTINLLSKNDIVHDMYVLKSCNGVNSRTKIPIAVPVSTRVPKRIVNQSVTKPLRRTVALESTNQKPRHKTRKLYEHVMKTCGWWYPKFTPPGYNWKPKSEKGNINTNVSMPLGNASRTANILEHMTPRRSTMSNTTLHSNYFAPRRDYPIHHRLWVLKAQDGKSQAPNYFCGEISGYGEIWQMIKLHLFLVMEIWFKEQLVEIVLFIVDSGCSKNMTGNLKLLINFVEKFLGTVKFGNDQISPILGYGDLVQGAITIKRKSTCFIRDLKGNDLLSGSRGTDLYSITLQDTNSPNPICLMAKATSSQAWLVQRGLQAHVGVVRTNKGTKFLNQTLHAYFAAEGIQHQTFVSRTPEQNGVVERRNRTLVEDARTMLSTAKEKGDECIFVGYSNQSRAYRVFNKRTIVIMESIHVNFDELPLMASAQLSSDPAPECQTMALNHDSLSPSNQRQANVVSKSSIVSAADAPNQRQQLTTPLTYHTTPEPTCQIPTLPPTVISSKNINQAETYAKNDQVADDEFTNIFSNPIQDQRETSTRHVDSSNMHTFYQRYPSEHRWTKDHPLTPLT</sequence>